<accession>A0ABP0VEC5</accession>
<feature type="region of interest" description="Disordered" evidence="1">
    <location>
        <begin position="23"/>
        <end position="49"/>
    </location>
</feature>
<evidence type="ECO:0000313" key="3">
    <source>
        <dbReference type="Proteomes" id="UP001497444"/>
    </source>
</evidence>
<sequence>MGNICLKKDDDRTIIINKNMDDSLSDQSVSNTSQKSAASKKSEKSTNSQIKILTQNGTSIVILDGGNVDNRSNSPDMRQPSRHRKSIEELTASPRNDSDDRNPLSKNVALRRRSGISSNRLSTRYSQNLDDYSNTKSRSSSVTDAARRRNSVNYAGPDNSLSDSGRSPSTNRRKSITFMKGRESVRMSVDNRETDTNSTAHPMNQSSPSRSALEKETPKNTPRNQDRVVESQVQLSDMYANDNNNHGKSTLSLLPAGIEPASVYAKAALMGLTLMAKMTTCPGQKVKVRVGPSVKDESNSMLSNGEEIEVYVHTVAGFYQLTYDKGYVNKNTLGVDWVPIEGPTAKLEAVEEPVKTKWIRLKCPGQKVKIRSTPSIKEEPIGQFKIAAENEFVVNSIIVGVAGNDEEFEVYVKTVSGFFQLVDNKGYINKNTQGVEWIDIEGPTKRAEEVLEEEAILLKWLRLECPGQKVKVRAKPSIKEPCTSMINHGDEIEVFQKLVS</sequence>
<feature type="compositionally biased region" description="Polar residues" evidence="1">
    <location>
        <begin position="196"/>
        <end position="210"/>
    </location>
</feature>
<comment type="caution">
    <text evidence="2">The sequence shown here is derived from an EMBL/GenBank/DDBJ whole genome shotgun (WGS) entry which is preliminary data.</text>
</comment>
<feature type="region of interest" description="Disordered" evidence="1">
    <location>
        <begin position="63"/>
        <end position="230"/>
    </location>
</feature>
<protein>
    <recommendedName>
        <fullName evidence="4">SH3 domain-containing protein</fullName>
    </recommendedName>
</protein>
<dbReference type="Proteomes" id="UP001497444">
    <property type="component" value="Unassembled WGS sequence"/>
</dbReference>
<name>A0ABP0VEC5_9BRYO</name>
<dbReference type="EMBL" id="CAXAQS010000708">
    <property type="protein sequence ID" value="CAK9252799.1"/>
    <property type="molecule type" value="Genomic_DNA"/>
</dbReference>
<organism evidence="2 3">
    <name type="scientific">Sphagnum jensenii</name>
    <dbReference type="NCBI Taxonomy" id="128206"/>
    <lineage>
        <taxon>Eukaryota</taxon>
        <taxon>Viridiplantae</taxon>
        <taxon>Streptophyta</taxon>
        <taxon>Embryophyta</taxon>
        <taxon>Bryophyta</taxon>
        <taxon>Sphagnophytina</taxon>
        <taxon>Sphagnopsida</taxon>
        <taxon>Sphagnales</taxon>
        <taxon>Sphagnaceae</taxon>
        <taxon>Sphagnum</taxon>
    </lineage>
</organism>
<feature type="compositionally biased region" description="Polar residues" evidence="1">
    <location>
        <begin position="159"/>
        <end position="170"/>
    </location>
</feature>
<reference evidence="2" key="1">
    <citation type="submission" date="2024-02" db="EMBL/GenBank/DDBJ databases">
        <authorList>
            <consortium name="ELIXIR-Norway"/>
            <consortium name="Elixir Norway"/>
        </authorList>
    </citation>
    <scope>NUCLEOTIDE SEQUENCE</scope>
</reference>
<gene>
    <name evidence="2" type="ORF">CSSPJE1EN1_LOCUS28177</name>
</gene>
<evidence type="ECO:0000256" key="1">
    <source>
        <dbReference type="SAM" id="MobiDB-lite"/>
    </source>
</evidence>
<feature type="compositionally biased region" description="Basic and acidic residues" evidence="1">
    <location>
        <begin position="212"/>
        <end position="229"/>
    </location>
</feature>
<feature type="compositionally biased region" description="Low complexity" evidence="1">
    <location>
        <begin position="30"/>
        <end position="39"/>
    </location>
</feature>
<keyword evidence="3" id="KW-1185">Reference proteome</keyword>
<feature type="non-terminal residue" evidence="2">
    <location>
        <position position="500"/>
    </location>
</feature>
<proteinExistence type="predicted"/>
<feature type="compositionally biased region" description="Basic and acidic residues" evidence="1">
    <location>
        <begin position="180"/>
        <end position="195"/>
    </location>
</feature>
<evidence type="ECO:0000313" key="2">
    <source>
        <dbReference type="EMBL" id="CAK9252799.1"/>
    </source>
</evidence>
<feature type="compositionally biased region" description="Polar residues" evidence="1">
    <location>
        <begin position="115"/>
        <end position="143"/>
    </location>
</feature>
<evidence type="ECO:0008006" key="4">
    <source>
        <dbReference type="Google" id="ProtNLM"/>
    </source>
</evidence>